<gene>
    <name evidence="7" type="primary">acpP</name>
    <name evidence="9" type="ORF">HP397_00920</name>
</gene>
<evidence type="ECO:0000313" key="9">
    <source>
        <dbReference type="EMBL" id="NYV27388.1"/>
    </source>
</evidence>
<evidence type="ECO:0000256" key="6">
    <source>
        <dbReference type="ARBA" id="ARBA00023160"/>
    </source>
</evidence>
<evidence type="ECO:0000256" key="3">
    <source>
        <dbReference type="ARBA" id="ARBA00022553"/>
    </source>
</evidence>
<dbReference type="EMBL" id="JABMKT010000002">
    <property type="protein sequence ID" value="NYV27388.1"/>
    <property type="molecule type" value="Genomic_DNA"/>
</dbReference>
<dbReference type="InterPro" id="IPR006162">
    <property type="entry name" value="Ppantetheine_attach_site"/>
</dbReference>
<reference evidence="9 10" key="1">
    <citation type="submission" date="2020-05" db="EMBL/GenBank/DDBJ databases">
        <title>Streptobacillus felis strain LHL191014123.</title>
        <authorList>
            <person name="Fawzy A."/>
            <person name="Rau J."/>
            <person name="Risse K."/>
            <person name="Schauerte N."/>
            <person name="Geiger C."/>
            <person name="Blom J."/>
            <person name="Imirzalioglu C."/>
            <person name="Falgenhauer J."/>
            <person name="Bach A."/>
            <person name="Herden C."/>
            <person name="Eisenberg T."/>
        </authorList>
    </citation>
    <scope>NUCLEOTIDE SEQUENCE [LARGE SCALE GENOMIC DNA]</scope>
    <source>
        <strain evidence="9 10">LHL191014123</strain>
    </source>
</reference>
<comment type="pathway">
    <text evidence="7">Lipid metabolism; fatty acid biosynthesis.</text>
</comment>
<comment type="similarity">
    <text evidence="7">Belongs to the acyl carrier protein (ACP) family.</text>
</comment>
<feature type="modified residue" description="O-(pantetheine 4'-phosphoryl)serine" evidence="7">
    <location>
        <position position="34"/>
    </location>
</feature>
<dbReference type="GO" id="GO:0005737">
    <property type="term" value="C:cytoplasm"/>
    <property type="evidence" value="ECO:0007669"/>
    <property type="project" value="UniProtKB-SubCell"/>
</dbReference>
<dbReference type="InterPro" id="IPR036736">
    <property type="entry name" value="ACP-like_sf"/>
</dbReference>
<keyword evidence="3 7" id="KW-0597">Phosphoprotein</keyword>
<sequence>MFDEIKEIILDQLDIESKDITLDSKIVEDFGADSLDLIELSSTIAEKYGFEVSKNEIKEIKTVNDLIKIVEEKRVK</sequence>
<dbReference type="HAMAP" id="MF_01217">
    <property type="entry name" value="Acyl_carrier"/>
    <property type="match status" value="1"/>
</dbReference>
<evidence type="ECO:0000256" key="1">
    <source>
        <dbReference type="ARBA" id="ARBA00022450"/>
    </source>
</evidence>
<name>A0A7Z0PDR9_9FUSO</name>
<dbReference type="GO" id="GO:0000036">
    <property type="term" value="F:acyl carrier activity"/>
    <property type="evidence" value="ECO:0007669"/>
    <property type="project" value="UniProtKB-UniRule"/>
</dbReference>
<keyword evidence="4 7" id="KW-0276">Fatty acid metabolism</keyword>
<keyword evidence="7" id="KW-0963">Cytoplasm</keyword>
<keyword evidence="2 7" id="KW-0444">Lipid biosynthesis</keyword>
<evidence type="ECO:0000256" key="5">
    <source>
        <dbReference type="ARBA" id="ARBA00023098"/>
    </source>
</evidence>
<evidence type="ECO:0000259" key="8">
    <source>
        <dbReference type="PROSITE" id="PS50075"/>
    </source>
</evidence>
<dbReference type="InterPro" id="IPR009081">
    <property type="entry name" value="PP-bd_ACP"/>
</dbReference>
<dbReference type="AlphaFoldDB" id="A0A7Z0PDR9"/>
<organism evidence="9 10">
    <name type="scientific">Streptobacillus felis</name>
    <dbReference type="NCBI Taxonomy" id="1384509"/>
    <lineage>
        <taxon>Bacteria</taxon>
        <taxon>Fusobacteriati</taxon>
        <taxon>Fusobacteriota</taxon>
        <taxon>Fusobacteriia</taxon>
        <taxon>Fusobacteriales</taxon>
        <taxon>Leptotrichiaceae</taxon>
        <taxon>Streptobacillus</taxon>
    </lineage>
</organism>
<comment type="PTM">
    <text evidence="7">4'-phosphopantetheine is transferred from CoA to a specific serine of apo-ACP by AcpS. This modification is essential for activity because fatty acids are bound in thioester linkage to the sulfhydryl of the prosthetic group.</text>
</comment>
<comment type="caution">
    <text evidence="9">The sequence shown here is derived from an EMBL/GenBank/DDBJ whole genome shotgun (WGS) entry which is preliminary data.</text>
</comment>
<evidence type="ECO:0000256" key="2">
    <source>
        <dbReference type="ARBA" id="ARBA00022516"/>
    </source>
</evidence>
<proteinExistence type="inferred from homology"/>
<dbReference type="Pfam" id="PF00550">
    <property type="entry name" value="PP-binding"/>
    <property type="match status" value="1"/>
</dbReference>
<dbReference type="RefSeq" id="WP_067321720.1">
    <property type="nucleotide sequence ID" value="NZ_CBCRWS010000024.1"/>
</dbReference>
<keyword evidence="1 7" id="KW-0596">Phosphopantetheine</keyword>
<evidence type="ECO:0000256" key="7">
    <source>
        <dbReference type="HAMAP-Rule" id="MF_01217"/>
    </source>
</evidence>
<accession>A0A7Z0PDR9</accession>
<dbReference type="InterPro" id="IPR003231">
    <property type="entry name" value="ACP"/>
</dbReference>
<feature type="domain" description="Carrier" evidence="8">
    <location>
        <begin position="1"/>
        <end position="74"/>
    </location>
</feature>
<comment type="subcellular location">
    <subcellularLocation>
        <location evidence="7">Cytoplasm</location>
    </subcellularLocation>
</comment>
<keyword evidence="5 7" id="KW-0443">Lipid metabolism</keyword>
<dbReference type="PROSITE" id="PS50075">
    <property type="entry name" value="CARRIER"/>
    <property type="match status" value="1"/>
</dbReference>
<dbReference type="PROSITE" id="PS00012">
    <property type="entry name" value="PHOSPHOPANTETHEINE"/>
    <property type="match status" value="1"/>
</dbReference>
<keyword evidence="10" id="KW-1185">Reference proteome</keyword>
<evidence type="ECO:0000313" key="10">
    <source>
        <dbReference type="Proteomes" id="UP000526184"/>
    </source>
</evidence>
<dbReference type="SUPFAM" id="SSF47336">
    <property type="entry name" value="ACP-like"/>
    <property type="match status" value="1"/>
</dbReference>
<protein>
    <recommendedName>
        <fullName evidence="7">Acyl carrier protein</fullName>
        <shortName evidence="7">ACP</shortName>
    </recommendedName>
</protein>
<comment type="function">
    <text evidence="7">Carrier of the growing fatty acid chain in fatty acid biosynthesis.</text>
</comment>
<dbReference type="UniPathway" id="UPA00094"/>
<dbReference type="OrthoDB" id="9804551at2"/>
<keyword evidence="6 7" id="KW-0275">Fatty acid biosynthesis</keyword>
<dbReference type="Gene3D" id="1.10.1200.10">
    <property type="entry name" value="ACP-like"/>
    <property type="match status" value="1"/>
</dbReference>
<dbReference type="Proteomes" id="UP000526184">
    <property type="component" value="Unassembled WGS sequence"/>
</dbReference>
<evidence type="ECO:0000256" key="4">
    <source>
        <dbReference type="ARBA" id="ARBA00022832"/>
    </source>
</evidence>